<proteinExistence type="predicted"/>
<feature type="compositionally biased region" description="Basic and acidic residues" evidence="2">
    <location>
        <begin position="433"/>
        <end position="461"/>
    </location>
</feature>
<feature type="region of interest" description="Disordered" evidence="2">
    <location>
        <begin position="175"/>
        <end position="345"/>
    </location>
</feature>
<feature type="domain" description="UBX" evidence="3">
    <location>
        <begin position="388"/>
        <end position="520"/>
    </location>
</feature>
<accession>L8HJZ1</accession>
<feature type="region of interest" description="Disordered" evidence="2">
    <location>
        <begin position="433"/>
        <end position="491"/>
    </location>
</feature>
<dbReference type="RefSeq" id="XP_004356601.1">
    <property type="nucleotide sequence ID" value="XM_004356548.1"/>
</dbReference>
<evidence type="ECO:0000256" key="2">
    <source>
        <dbReference type="SAM" id="MobiDB-lite"/>
    </source>
</evidence>
<dbReference type="GO" id="GO:0036503">
    <property type="term" value="P:ERAD pathway"/>
    <property type="evidence" value="ECO:0007669"/>
    <property type="project" value="TreeGrafter"/>
</dbReference>
<dbReference type="GeneID" id="14925726"/>
<dbReference type="KEGG" id="acan:ACA1_173290"/>
<dbReference type="AlphaFoldDB" id="L8HJZ1"/>
<feature type="region of interest" description="Disordered" evidence="2">
    <location>
        <begin position="130"/>
        <end position="154"/>
    </location>
</feature>
<dbReference type="InterPro" id="IPR050730">
    <property type="entry name" value="UBX_domain-protein"/>
</dbReference>
<dbReference type="GO" id="GO:0043130">
    <property type="term" value="F:ubiquitin binding"/>
    <property type="evidence" value="ECO:0007669"/>
    <property type="project" value="TreeGrafter"/>
</dbReference>
<keyword evidence="1" id="KW-0175">Coiled coil</keyword>
<dbReference type="Pfam" id="PF00789">
    <property type="entry name" value="UBX"/>
    <property type="match status" value="1"/>
</dbReference>
<feature type="compositionally biased region" description="Acidic residues" evidence="2">
    <location>
        <begin position="462"/>
        <end position="476"/>
    </location>
</feature>
<dbReference type="STRING" id="1257118.L8HJZ1"/>
<evidence type="ECO:0000313" key="5">
    <source>
        <dbReference type="Proteomes" id="UP000011083"/>
    </source>
</evidence>
<dbReference type="PROSITE" id="PS50330">
    <property type="entry name" value="UIM"/>
    <property type="match status" value="1"/>
</dbReference>
<dbReference type="PROSITE" id="PS50033">
    <property type="entry name" value="UBX"/>
    <property type="match status" value="1"/>
</dbReference>
<feature type="compositionally biased region" description="Acidic residues" evidence="2">
    <location>
        <begin position="131"/>
        <end position="141"/>
    </location>
</feature>
<dbReference type="EMBL" id="KB007811">
    <property type="protein sequence ID" value="ELR24701.1"/>
    <property type="molecule type" value="Genomic_DNA"/>
</dbReference>
<dbReference type="VEuPathDB" id="AmoebaDB:ACA1_173290"/>
<dbReference type="SMART" id="SM00166">
    <property type="entry name" value="UBX"/>
    <property type="match status" value="1"/>
</dbReference>
<feature type="coiled-coil region" evidence="1">
    <location>
        <begin position="54"/>
        <end position="84"/>
    </location>
</feature>
<name>L8HJZ1_ACACF</name>
<dbReference type="InterPro" id="IPR001012">
    <property type="entry name" value="UBX_dom"/>
</dbReference>
<gene>
    <name evidence="4" type="ORF">ACA1_173290</name>
</gene>
<reference evidence="4 5" key="1">
    <citation type="journal article" date="2013" name="Genome Biol.">
        <title>Genome of Acanthamoeba castellanii highlights extensive lateral gene transfer and early evolution of tyrosine kinase signaling.</title>
        <authorList>
            <person name="Clarke M."/>
            <person name="Lohan A.J."/>
            <person name="Liu B."/>
            <person name="Lagkouvardos I."/>
            <person name="Roy S."/>
            <person name="Zafar N."/>
            <person name="Bertelli C."/>
            <person name="Schilde C."/>
            <person name="Kianianmomeni A."/>
            <person name="Burglin T.R."/>
            <person name="Frech C."/>
            <person name="Turcotte B."/>
            <person name="Kopec K.O."/>
            <person name="Synnott J.M."/>
            <person name="Choo C."/>
            <person name="Paponov I."/>
            <person name="Finkler A."/>
            <person name="Soon Heng Tan C."/>
            <person name="Hutchins A.P."/>
            <person name="Weinmeier T."/>
            <person name="Rattei T."/>
            <person name="Chu J.S."/>
            <person name="Gimenez G."/>
            <person name="Irimia M."/>
            <person name="Rigden D.J."/>
            <person name="Fitzpatrick D.A."/>
            <person name="Lorenzo-Morales J."/>
            <person name="Bateman A."/>
            <person name="Chiu C.H."/>
            <person name="Tang P."/>
            <person name="Hegemann P."/>
            <person name="Fromm H."/>
            <person name="Raoult D."/>
            <person name="Greub G."/>
            <person name="Miranda-Saavedra D."/>
            <person name="Chen N."/>
            <person name="Nash P."/>
            <person name="Ginger M.L."/>
            <person name="Horn M."/>
            <person name="Schaap P."/>
            <person name="Caler L."/>
            <person name="Loftus B."/>
        </authorList>
    </citation>
    <scope>NUCLEOTIDE SEQUENCE [LARGE SCALE GENOMIC DNA]</scope>
    <source>
        <strain evidence="4 5">Neff</strain>
    </source>
</reference>
<dbReference type="GO" id="GO:0005783">
    <property type="term" value="C:endoplasmic reticulum"/>
    <property type="evidence" value="ECO:0007669"/>
    <property type="project" value="TreeGrafter"/>
</dbReference>
<feature type="compositionally biased region" description="Pro residues" evidence="2">
    <location>
        <begin position="204"/>
        <end position="220"/>
    </location>
</feature>
<dbReference type="SUPFAM" id="SSF54236">
    <property type="entry name" value="Ubiquitin-like"/>
    <property type="match status" value="1"/>
</dbReference>
<dbReference type="InterPro" id="IPR003903">
    <property type="entry name" value="UIM_dom"/>
</dbReference>
<dbReference type="Proteomes" id="UP000011083">
    <property type="component" value="Unassembled WGS sequence"/>
</dbReference>
<dbReference type="InterPro" id="IPR029071">
    <property type="entry name" value="Ubiquitin-like_domsf"/>
</dbReference>
<dbReference type="CDD" id="cd01767">
    <property type="entry name" value="UBX"/>
    <property type="match status" value="1"/>
</dbReference>
<evidence type="ECO:0000313" key="4">
    <source>
        <dbReference type="EMBL" id="ELR24701.1"/>
    </source>
</evidence>
<feature type="compositionally biased region" description="Basic and acidic residues" evidence="2">
    <location>
        <begin position="276"/>
        <end position="300"/>
    </location>
</feature>
<organism evidence="4 5">
    <name type="scientific">Acanthamoeba castellanii (strain ATCC 30010 / Neff)</name>
    <dbReference type="NCBI Taxonomy" id="1257118"/>
    <lineage>
        <taxon>Eukaryota</taxon>
        <taxon>Amoebozoa</taxon>
        <taxon>Discosea</taxon>
        <taxon>Longamoebia</taxon>
        <taxon>Centramoebida</taxon>
        <taxon>Acanthamoebidae</taxon>
        <taxon>Acanthamoeba</taxon>
    </lineage>
</organism>
<dbReference type="PANTHER" id="PTHR23322">
    <property type="entry name" value="FAS-ASSOCIATED PROTEIN"/>
    <property type="match status" value="1"/>
</dbReference>
<protein>
    <submittedName>
        <fullName evidence="4">UBX domain containing protein</fullName>
    </submittedName>
</protein>
<feature type="compositionally biased region" description="Basic and acidic residues" evidence="2">
    <location>
        <begin position="312"/>
        <end position="345"/>
    </location>
</feature>
<keyword evidence="5" id="KW-1185">Reference proteome</keyword>
<dbReference type="PANTHER" id="PTHR23322:SF1">
    <property type="entry name" value="FAS-ASSOCIATED FACTOR 2"/>
    <property type="match status" value="1"/>
</dbReference>
<dbReference type="Gene3D" id="3.10.20.90">
    <property type="entry name" value="Phosphatidylinositol 3-kinase Catalytic Subunit, Chain A, domain 1"/>
    <property type="match status" value="1"/>
</dbReference>
<evidence type="ECO:0000256" key="1">
    <source>
        <dbReference type="SAM" id="Coils"/>
    </source>
</evidence>
<evidence type="ECO:0000259" key="3">
    <source>
        <dbReference type="PROSITE" id="PS50033"/>
    </source>
</evidence>
<sequence>MELLGLIAGAVSKAREDFNREREAMHNGARLRAAAASVDDGSNLTEDEQMQMALAMSENELLEHERQERELDEEATSFEELIDEGEQLPRNRAMFQFDKILDTSDLRPDELEDVGEMDTQNDELLARQLQEEEDEVDEDASNNDHPAASAPPLLLPPSAPLSILPPPIVGLNPFNPLGAGQQHHHPSWWSPPPAGPLPIVTSSPPLPWLRDPVPPSPGPRPFFGGLTDSQLAREIQAVEDDAILAANEQPAHYRPPAVPEADSSDGGGSANGMDDGLLRAMEESRRDAEEQERRALREQQEQEYQETLLMDQIRESEREEEEKRRRRQEEEQQRRREEEAELREEAVAETAALRFSLELKRDSEIAQLRELVPAEVAAPTNSSSVEAGGRKVCALVIRLANGSRLERRFWGDNTLRDVKHFVDLRLLEAAKQEDEAADRVQRMKKKEKEKVIGGPDSKGEESQSEEVEQGDGEEREEQLRPERYLPPNYSLATTYPQKKFTNWDATLEEAGLCPRAVVCVLDS</sequence>
<dbReference type="OMA" id="EREAMHN"/>